<evidence type="ECO:0000256" key="7">
    <source>
        <dbReference type="SAM" id="MobiDB-lite"/>
    </source>
</evidence>
<organism evidence="9 10">
    <name type="scientific">Cordyceps militaris (strain CM01)</name>
    <name type="common">Caterpillar fungus</name>
    <dbReference type="NCBI Taxonomy" id="983644"/>
    <lineage>
        <taxon>Eukaryota</taxon>
        <taxon>Fungi</taxon>
        <taxon>Dikarya</taxon>
        <taxon>Ascomycota</taxon>
        <taxon>Pezizomycotina</taxon>
        <taxon>Sordariomycetes</taxon>
        <taxon>Hypocreomycetidae</taxon>
        <taxon>Hypocreales</taxon>
        <taxon>Cordycipitaceae</taxon>
        <taxon>Cordyceps</taxon>
    </lineage>
</organism>
<dbReference type="GO" id="GO:0005886">
    <property type="term" value="C:plasma membrane"/>
    <property type="evidence" value="ECO:0007669"/>
    <property type="project" value="TreeGrafter"/>
</dbReference>
<dbReference type="AlphaFoldDB" id="G3J4S5"/>
<evidence type="ECO:0000256" key="3">
    <source>
        <dbReference type="ARBA" id="ARBA00022729"/>
    </source>
</evidence>
<dbReference type="PROSITE" id="PS51212">
    <property type="entry name" value="WSC"/>
    <property type="match status" value="3"/>
</dbReference>
<dbReference type="PANTHER" id="PTHR24269">
    <property type="entry name" value="KREMEN PROTEIN"/>
    <property type="match status" value="1"/>
</dbReference>
<feature type="region of interest" description="Disordered" evidence="7">
    <location>
        <begin position="515"/>
        <end position="539"/>
    </location>
</feature>
<keyword evidence="5" id="KW-0472">Membrane</keyword>
<gene>
    <name evidence="9" type="ORF">CCM_01398</name>
</gene>
<dbReference type="EMBL" id="JH126399">
    <property type="protein sequence ID" value="EGX96740.1"/>
    <property type="molecule type" value="Genomic_DNA"/>
</dbReference>
<keyword evidence="6" id="KW-0325">Glycoprotein</keyword>
<feature type="compositionally biased region" description="Basic residues" evidence="7">
    <location>
        <begin position="529"/>
        <end position="539"/>
    </location>
</feature>
<evidence type="ECO:0000313" key="9">
    <source>
        <dbReference type="EMBL" id="EGX96740.1"/>
    </source>
</evidence>
<evidence type="ECO:0000256" key="5">
    <source>
        <dbReference type="ARBA" id="ARBA00023136"/>
    </source>
</evidence>
<evidence type="ECO:0000259" key="8">
    <source>
        <dbReference type="PROSITE" id="PS51212"/>
    </source>
</evidence>
<protein>
    <submittedName>
        <fullName evidence="9">Carbohydrate-binding WSC</fullName>
    </submittedName>
</protein>
<evidence type="ECO:0000256" key="4">
    <source>
        <dbReference type="ARBA" id="ARBA00022989"/>
    </source>
</evidence>
<evidence type="ECO:0000256" key="1">
    <source>
        <dbReference type="ARBA" id="ARBA00004167"/>
    </source>
</evidence>
<evidence type="ECO:0000256" key="2">
    <source>
        <dbReference type="ARBA" id="ARBA00022692"/>
    </source>
</evidence>
<dbReference type="KEGG" id="cmt:CCM_01398"/>
<dbReference type="HOGENOM" id="CLU_505269_0_0_1"/>
<dbReference type="GeneID" id="18163429"/>
<feature type="domain" description="WSC" evidence="8">
    <location>
        <begin position="212"/>
        <end position="302"/>
    </location>
</feature>
<sequence length="539" mass="58060">MYEYGSCLRPSNDTSIPSPLQPSCTSFPPSSWLAHIRKLSPPVLTRPDSGLGLGISSRARPWSPPTIIPPAPECQSGKKSYIWASFVLQHRPRAAGYVSPRFVIDLHAHQLSPSLFALQLFFSQLLPVYIKTWLSLAFFWILCQSSPSELSIARSLQHLFLISISSRSGIPDLRILHNDKVRGSSRTGAGRFGRVSVANSDSNSHPDSHPDSHAYAYVYAEGSVRALSGAFVADDAMTLEKCLDFCKNYNYWGTEYGRECYCGNSLGAGSVAAPLDQCNMVCGGNRAEFCGAGNRLELFSTTASITTPTGTLVHKPTIAPYTMVGCWAEGASNRALNSGGTSSPSMTNEKCADFCKAYRYFGTEYGSECHCGSYLSGDSKAAPIAECNMVCSGDQFEYCGASNRLELYMNPSIAGGAPEQPPAAGNFALLGCQTEVSVTRALSGASTAADNMTNEVCAAFCKDYEYFGTEYGRECYCGNTLAAASTVAPKAECNMLCGGNNIEYCGSANRLSVYKKKPPVTPPPPPPPARRHRARELRG</sequence>
<dbReference type="Proteomes" id="UP000001610">
    <property type="component" value="Unassembled WGS sequence"/>
</dbReference>
<dbReference type="InParanoid" id="G3J4S5"/>
<dbReference type="SMART" id="SM00321">
    <property type="entry name" value="WSC"/>
    <property type="match status" value="3"/>
</dbReference>
<keyword evidence="2" id="KW-0812">Transmembrane</keyword>
<dbReference type="PANTHER" id="PTHR24269:SF16">
    <property type="entry name" value="PROTEIN SLG1"/>
    <property type="match status" value="1"/>
</dbReference>
<reference evidence="9 10" key="1">
    <citation type="journal article" date="2011" name="Genome Biol.">
        <title>Genome sequence of the insect pathogenic fungus Cordyceps militaris, a valued traditional Chinese medicine.</title>
        <authorList>
            <person name="Zheng P."/>
            <person name="Xia Y."/>
            <person name="Xiao G."/>
            <person name="Xiong C."/>
            <person name="Hu X."/>
            <person name="Zhang S."/>
            <person name="Zheng H."/>
            <person name="Huang Y."/>
            <person name="Zhou Y."/>
            <person name="Wang S."/>
            <person name="Zhao G.P."/>
            <person name="Liu X."/>
            <person name="St Leger R.J."/>
            <person name="Wang C."/>
        </authorList>
    </citation>
    <scope>NUCLEOTIDE SEQUENCE [LARGE SCALE GENOMIC DNA]</scope>
    <source>
        <strain evidence="9 10">CM01</strain>
    </source>
</reference>
<dbReference type="STRING" id="983644.G3J4S5"/>
<dbReference type="eggNOG" id="KOG4157">
    <property type="taxonomic scope" value="Eukaryota"/>
</dbReference>
<evidence type="ECO:0000256" key="6">
    <source>
        <dbReference type="ARBA" id="ARBA00023180"/>
    </source>
</evidence>
<dbReference type="VEuPathDB" id="FungiDB:CCM_01398"/>
<dbReference type="InterPro" id="IPR002889">
    <property type="entry name" value="WSC_carb-bd"/>
</dbReference>
<keyword evidence="4" id="KW-1133">Transmembrane helix</keyword>
<dbReference type="Pfam" id="PF01822">
    <property type="entry name" value="WSC"/>
    <property type="match status" value="3"/>
</dbReference>
<comment type="subcellular location">
    <subcellularLocation>
        <location evidence="1">Membrane</location>
        <topology evidence="1">Single-pass membrane protein</topology>
    </subcellularLocation>
</comment>
<keyword evidence="3" id="KW-0732">Signal</keyword>
<dbReference type="InterPro" id="IPR051836">
    <property type="entry name" value="Kremen_rcpt"/>
</dbReference>
<name>G3J4S5_CORMM</name>
<feature type="domain" description="WSC" evidence="8">
    <location>
        <begin position="320"/>
        <end position="411"/>
    </location>
</feature>
<feature type="compositionally biased region" description="Pro residues" evidence="7">
    <location>
        <begin position="519"/>
        <end position="528"/>
    </location>
</feature>
<dbReference type="OrthoDB" id="5985073at2759"/>
<evidence type="ECO:0000313" key="10">
    <source>
        <dbReference type="Proteomes" id="UP000001610"/>
    </source>
</evidence>
<dbReference type="RefSeq" id="XP_006666617.1">
    <property type="nucleotide sequence ID" value="XM_006666554.1"/>
</dbReference>
<accession>G3J4S5</accession>
<proteinExistence type="predicted"/>
<feature type="domain" description="WSC" evidence="8">
    <location>
        <begin position="426"/>
        <end position="517"/>
    </location>
</feature>
<keyword evidence="10" id="KW-1185">Reference proteome</keyword>